<keyword evidence="3" id="KW-0813">Transport</keyword>
<comment type="subcellular location">
    <subcellularLocation>
        <location evidence="1">Cell membrane</location>
        <topology evidence="1">Multi-pass membrane protein</topology>
    </subcellularLocation>
</comment>
<dbReference type="InterPro" id="IPR011606">
    <property type="entry name" value="Brnchd-chn_aa_trnsp_permease"/>
</dbReference>
<evidence type="ECO:0000256" key="3">
    <source>
        <dbReference type="ARBA" id="ARBA00022448"/>
    </source>
</evidence>
<dbReference type="GO" id="GO:0005886">
    <property type="term" value="C:plasma membrane"/>
    <property type="evidence" value="ECO:0007669"/>
    <property type="project" value="UniProtKB-SubCell"/>
</dbReference>
<accession>A0A2T8HYY0</accession>
<dbReference type="PANTHER" id="PTHR34979:SF1">
    <property type="entry name" value="INNER MEMBRANE PROTEIN YGAZ"/>
    <property type="match status" value="1"/>
</dbReference>
<evidence type="ECO:0000256" key="2">
    <source>
        <dbReference type="ARBA" id="ARBA00010735"/>
    </source>
</evidence>
<feature type="transmembrane region" description="Helical" evidence="8">
    <location>
        <begin position="74"/>
        <end position="98"/>
    </location>
</feature>
<dbReference type="GO" id="GO:1903785">
    <property type="term" value="P:L-valine transmembrane transport"/>
    <property type="evidence" value="ECO:0007669"/>
    <property type="project" value="TreeGrafter"/>
</dbReference>
<dbReference type="RefSeq" id="WP_116556970.1">
    <property type="nucleotide sequence ID" value="NZ_QDKM01000001.1"/>
</dbReference>
<feature type="transmembrane region" description="Helical" evidence="8">
    <location>
        <begin position="21"/>
        <end position="41"/>
    </location>
</feature>
<evidence type="ECO:0000256" key="5">
    <source>
        <dbReference type="ARBA" id="ARBA00022692"/>
    </source>
</evidence>
<keyword evidence="4" id="KW-1003">Cell membrane</keyword>
<sequence length="243" mass="25811">MPSPSSETPNARRAFWRGYRNALPFVLIVAPFGLVFGVVALEAGFTVSQAMAFTIGTYAGAAQLAAIQLLTEQAPLAIVIFTALAVNARMAMYSAALAPHLGQAPLWQRAMLGYFMVDQTYALSAIEYENRPRMSLGEKVAYYMGVAALVWPTWVAASLVGVIAGNLIPDWVPLGFAVPIAFTAMIGPMLRTMAHVAAALMSVVAALLLSGVPYSLGLILAALLAMGTGALVESWMVKRGTWT</sequence>
<keyword evidence="6 8" id="KW-1133">Transmembrane helix</keyword>
<protein>
    <submittedName>
        <fullName evidence="9">Branched-chain amino acid transporter AzlC</fullName>
    </submittedName>
</protein>
<proteinExistence type="inferred from homology"/>
<comment type="similarity">
    <text evidence="2">Belongs to the AzlC family.</text>
</comment>
<organism evidence="9 10">
    <name type="scientific">Pararhodobacter oceanensis</name>
    <dbReference type="NCBI Taxonomy" id="2172121"/>
    <lineage>
        <taxon>Bacteria</taxon>
        <taxon>Pseudomonadati</taxon>
        <taxon>Pseudomonadota</taxon>
        <taxon>Alphaproteobacteria</taxon>
        <taxon>Rhodobacterales</taxon>
        <taxon>Paracoccaceae</taxon>
        <taxon>Pararhodobacter</taxon>
    </lineage>
</organism>
<evidence type="ECO:0000313" key="9">
    <source>
        <dbReference type="EMBL" id="PVH30552.1"/>
    </source>
</evidence>
<comment type="caution">
    <text evidence="9">The sequence shown here is derived from an EMBL/GenBank/DDBJ whole genome shotgun (WGS) entry which is preliminary data.</text>
</comment>
<dbReference type="EMBL" id="QDKM01000001">
    <property type="protein sequence ID" value="PVH30552.1"/>
    <property type="molecule type" value="Genomic_DNA"/>
</dbReference>
<feature type="transmembrane region" description="Helical" evidence="8">
    <location>
        <begin position="140"/>
        <end position="165"/>
    </location>
</feature>
<evidence type="ECO:0000256" key="6">
    <source>
        <dbReference type="ARBA" id="ARBA00022989"/>
    </source>
</evidence>
<name>A0A2T8HYY0_9RHOB</name>
<evidence type="ECO:0000256" key="7">
    <source>
        <dbReference type="ARBA" id="ARBA00023136"/>
    </source>
</evidence>
<dbReference type="PANTHER" id="PTHR34979">
    <property type="entry name" value="INNER MEMBRANE PROTEIN YGAZ"/>
    <property type="match status" value="1"/>
</dbReference>
<dbReference type="Proteomes" id="UP000245911">
    <property type="component" value="Unassembled WGS sequence"/>
</dbReference>
<keyword evidence="10" id="KW-1185">Reference proteome</keyword>
<evidence type="ECO:0000256" key="1">
    <source>
        <dbReference type="ARBA" id="ARBA00004651"/>
    </source>
</evidence>
<evidence type="ECO:0000256" key="4">
    <source>
        <dbReference type="ARBA" id="ARBA00022475"/>
    </source>
</evidence>
<gene>
    <name evidence="9" type="ORF">DDE20_03210</name>
</gene>
<evidence type="ECO:0000256" key="8">
    <source>
        <dbReference type="SAM" id="Phobius"/>
    </source>
</evidence>
<reference evidence="9 10" key="1">
    <citation type="submission" date="2018-04" db="EMBL/GenBank/DDBJ databases">
        <title>Pararhodobacter oceanense sp. nov., isolated from marine intertidal sediment.</title>
        <authorList>
            <person name="Wang X.-L."/>
            <person name="Du Z.-J."/>
        </authorList>
    </citation>
    <scope>NUCLEOTIDE SEQUENCE [LARGE SCALE GENOMIC DNA]</scope>
    <source>
        <strain evidence="9 10">AM505</strain>
    </source>
</reference>
<keyword evidence="5 8" id="KW-0812">Transmembrane</keyword>
<keyword evidence="7 8" id="KW-0472">Membrane</keyword>
<dbReference type="OrthoDB" id="3579489at2"/>
<feature type="transmembrane region" description="Helical" evidence="8">
    <location>
        <begin position="171"/>
        <end position="187"/>
    </location>
</feature>
<dbReference type="Pfam" id="PF03591">
    <property type="entry name" value="AzlC"/>
    <property type="match status" value="1"/>
</dbReference>
<dbReference type="AlphaFoldDB" id="A0A2T8HYY0"/>
<evidence type="ECO:0000313" key="10">
    <source>
        <dbReference type="Proteomes" id="UP000245911"/>
    </source>
</evidence>